<dbReference type="CDD" id="cd04301">
    <property type="entry name" value="NAT_SF"/>
    <property type="match status" value="1"/>
</dbReference>
<evidence type="ECO:0000256" key="3">
    <source>
        <dbReference type="ARBA" id="ARBA00022679"/>
    </source>
</evidence>
<protein>
    <recommendedName>
        <fullName evidence="5">[Ribosomal protein bS18]-alanine N-acetyltransferase</fullName>
        <ecNumber evidence="5">2.3.1.266</ecNumber>
    </recommendedName>
</protein>
<dbReference type="PANTHER" id="PTHR43420:SF44">
    <property type="entry name" value="ACETYLTRANSFERASE YPEA"/>
    <property type="match status" value="1"/>
</dbReference>
<keyword evidence="6" id="KW-0812">Transmembrane</keyword>
<keyword evidence="3 8" id="KW-0808">Transferase</keyword>
<dbReference type="GO" id="GO:0005737">
    <property type="term" value="C:cytoplasm"/>
    <property type="evidence" value="ECO:0007669"/>
    <property type="project" value="UniProtKB-SubCell"/>
</dbReference>
<dbReference type="InterPro" id="IPR016181">
    <property type="entry name" value="Acyl_CoA_acyltransferase"/>
</dbReference>
<dbReference type="NCBIfam" id="TIGR01575">
    <property type="entry name" value="rimI"/>
    <property type="match status" value="1"/>
</dbReference>
<dbReference type="EC" id="2.3.1.266" evidence="5"/>
<comment type="similarity">
    <text evidence="1 5">Belongs to the acetyltransferase family. RimI subfamily.</text>
</comment>
<dbReference type="SUPFAM" id="SSF55729">
    <property type="entry name" value="Acyl-CoA N-acyltransferases (Nat)"/>
    <property type="match status" value="1"/>
</dbReference>
<evidence type="ECO:0000313" key="8">
    <source>
        <dbReference type="EMBL" id="SDL18868.1"/>
    </source>
</evidence>
<evidence type="ECO:0000313" key="9">
    <source>
        <dbReference type="Proteomes" id="UP000199053"/>
    </source>
</evidence>
<dbReference type="Proteomes" id="UP000199053">
    <property type="component" value="Unassembled WGS sequence"/>
</dbReference>
<evidence type="ECO:0000256" key="2">
    <source>
        <dbReference type="ARBA" id="ARBA00022490"/>
    </source>
</evidence>
<keyword evidence="6" id="KW-1133">Transmembrane helix</keyword>
<dbReference type="OrthoDB" id="529907at2"/>
<sequence length="154" mass="17854">MKSTEVTTCDQMIVELGLESLSELRKLECVCFDYHWTEEQFRLGLERRAFYVLGYLFEGILVGYLAYSMVLDEMEVLNLGVHPDFRKRGIGRELMLALLEQCRKTDVVKGLLDVKESNIPAISLYESLGFKQVGVRKKYYPDTHEDALLYDLEL</sequence>
<dbReference type="RefSeq" id="WP_092161382.1">
    <property type="nucleotide sequence ID" value="NZ_FNGA01000003.1"/>
</dbReference>
<keyword evidence="6" id="KW-0472">Membrane</keyword>
<dbReference type="PROSITE" id="PS51186">
    <property type="entry name" value="GNAT"/>
    <property type="match status" value="1"/>
</dbReference>
<dbReference type="Pfam" id="PF00583">
    <property type="entry name" value="Acetyltransf_1"/>
    <property type="match status" value="1"/>
</dbReference>
<evidence type="ECO:0000256" key="1">
    <source>
        <dbReference type="ARBA" id="ARBA00005395"/>
    </source>
</evidence>
<comment type="function">
    <text evidence="5">Acetylates the N-terminal alanine of ribosomal protein bS18.</text>
</comment>
<dbReference type="GO" id="GO:0008999">
    <property type="term" value="F:protein-N-terminal-alanine acetyltransferase activity"/>
    <property type="evidence" value="ECO:0007669"/>
    <property type="project" value="UniProtKB-EC"/>
</dbReference>
<dbReference type="PANTHER" id="PTHR43420">
    <property type="entry name" value="ACETYLTRANSFERASE"/>
    <property type="match status" value="1"/>
</dbReference>
<proteinExistence type="inferred from homology"/>
<evidence type="ECO:0000256" key="6">
    <source>
        <dbReference type="SAM" id="Phobius"/>
    </source>
</evidence>
<evidence type="ECO:0000259" key="7">
    <source>
        <dbReference type="PROSITE" id="PS51186"/>
    </source>
</evidence>
<gene>
    <name evidence="8" type="ORF">SAMN05660337_2399</name>
</gene>
<dbReference type="AlphaFoldDB" id="A0A1G9I0V7"/>
<dbReference type="InterPro" id="IPR000182">
    <property type="entry name" value="GNAT_dom"/>
</dbReference>
<keyword evidence="4" id="KW-0012">Acyltransferase</keyword>
<dbReference type="InterPro" id="IPR050680">
    <property type="entry name" value="YpeA/RimI_acetyltransf"/>
</dbReference>
<comment type="subcellular location">
    <subcellularLocation>
        <location evidence="5">Cytoplasm</location>
    </subcellularLocation>
</comment>
<name>A0A1G9I0V7_9BACT</name>
<keyword evidence="2 5" id="KW-0963">Cytoplasm</keyword>
<dbReference type="EMBL" id="FNGA01000003">
    <property type="protein sequence ID" value="SDL18868.1"/>
    <property type="molecule type" value="Genomic_DNA"/>
</dbReference>
<dbReference type="STRING" id="246191.SAMN05660337_2399"/>
<organism evidence="8 9">
    <name type="scientific">Maridesulfovibrio ferrireducens</name>
    <dbReference type="NCBI Taxonomy" id="246191"/>
    <lineage>
        <taxon>Bacteria</taxon>
        <taxon>Pseudomonadati</taxon>
        <taxon>Thermodesulfobacteriota</taxon>
        <taxon>Desulfovibrionia</taxon>
        <taxon>Desulfovibrionales</taxon>
        <taxon>Desulfovibrionaceae</taxon>
        <taxon>Maridesulfovibrio</taxon>
    </lineage>
</organism>
<accession>A0A1G9I0V7</accession>
<evidence type="ECO:0000256" key="5">
    <source>
        <dbReference type="RuleBase" id="RU363094"/>
    </source>
</evidence>
<dbReference type="Gene3D" id="3.40.630.30">
    <property type="match status" value="1"/>
</dbReference>
<feature type="transmembrane region" description="Helical" evidence="6">
    <location>
        <begin position="49"/>
        <end position="67"/>
    </location>
</feature>
<keyword evidence="9" id="KW-1185">Reference proteome</keyword>
<comment type="catalytic activity">
    <reaction evidence="5">
        <text>N-terminal L-alanyl-[ribosomal protein bS18] + acetyl-CoA = N-terminal N(alpha)-acetyl-L-alanyl-[ribosomal protein bS18] + CoA + H(+)</text>
        <dbReference type="Rhea" id="RHEA:43756"/>
        <dbReference type="Rhea" id="RHEA-COMP:10676"/>
        <dbReference type="Rhea" id="RHEA-COMP:10677"/>
        <dbReference type="ChEBI" id="CHEBI:15378"/>
        <dbReference type="ChEBI" id="CHEBI:57287"/>
        <dbReference type="ChEBI" id="CHEBI:57288"/>
        <dbReference type="ChEBI" id="CHEBI:64718"/>
        <dbReference type="ChEBI" id="CHEBI:83683"/>
        <dbReference type="EC" id="2.3.1.266"/>
    </reaction>
</comment>
<evidence type="ECO:0000256" key="4">
    <source>
        <dbReference type="ARBA" id="ARBA00023315"/>
    </source>
</evidence>
<feature type="domain" description="N-acetyltransferase" evidence="7">
    <location>
        <begin position="11"/>
        <end position="154"/>
    </location>
</feature>
<reference evidence="9" key="1">
    <citation type="submission" date="2016-10" db="EMBL/GenBank/DDBJ databases">
        <authorList>
            <person name="Varghese N."/>
            <person name="Submissions S."/>
        </authorList>
    </citation>
    <scope>NUCLEOTIDE SEQUENCE [LARGE SCALE GENOMIC DNA]</scope>
    <source>
        <strain evidence="9">DSM 16995</strain>
    </source>
</reference>
<dbReference type="InterPro" id="IPR006464">
    <property type="entry name" value="AcTrfase_RimI/Ard1"/>
</dbReference>